<name>A0ACA9NW56_9GLOM</name>
<gene>
    <name evidence="1" type="ORF">SPELUC_LOCUS9813</name>
</gene>
<reference evidence="1" key="1">
    <citation type="submission" date="2021-06" db="EMBL/GenBank/DDBJ databases">
        <authorList>
            <person name="Kallberg Y."/>
            <person name="Tangrot J."/>
            <person name="Rosling A."/>
        </authorList>
    </citation>
    <scope>NUCLEOTIDE SEQUENCE</scope>
    <source>
        <strain evidence="1">28 12/20/2015</strain>
    </source>
</reference>
<evidence type="ECO:0000313" key="2">
    <source>
        <dbReference type="Proteomes" id="UP000789366"/>
    </source>
</evidence>
<sequence>MSSVKNLYEDEMSKVPKVYREIVGLNAKKKTDEATNSAVNGLKNELHMHFHNFTFKPSTPNSHVGQIIEFQILNYAFQPLSIRSIPEVQPQVVSNLSQNVSLVKLIPRMKNMQFKSCQQITTSLKDISAPQYRCAQGN</sequence>
<comment type="caution">
    <text evidence="1">The sequence shown here is derived from an EMBL/GenBank/DDBJ whole genome shotgun (WGS) entry which is preliminary data.</text>
</comment>
<keyword evidence="2" id="KW-1185">Reference proteome</keyword>
<organism evidence="1 2">
    <name type="scientific">Cetraspora pellucida</name>
    <dbReference type="NCBI Taxonomy" id="1433469"/>
    <lineage>
        <taxon>Eukaryota</taxon>
        <taxon>Fungi</taxon>
        <taxon>Fungi incertae sedis</taxon>
        <taxon>Mucoromycota</taxon>
        <taxon>Glomeromycotina</taxon>
        <taxon>Glomeromycetes</taxon>
        <taxon>Diversisporales</taxon>
        <taxon>Gigasporaceae</taxon>
        <taxon>Cetraspora</taxon>
    </lineage>
</organism>
<proteinExistence type="predicted"/>
<dbReference type="Proteomes" id="UP000789366">
    <property type="component" value="Unassembled WGS sequence"/>
</dbReference>
<evidence type="ECO:0000313" key="1">
    <source>
        <dbReference type="EMBL" id="CAG8674012.1"/>
    </source>
</evidence>
<protein>
    <submittedName>
        <fullName evidence="1">2731_t:CDS:1</fullName>
    </submittedName>
</protein>
<feature type="non-terminal residue" evidence="1">
    <location>
        <position position="138"/>
    </location>
</feature>
<dbReference type="EMBL" id="CAJVPW010016992">
    <property type="protein sequence ID" value="CAG8674012.1"/>
    <property type="molecule type" value="Genomic_DNA"/>
</dbReference>
<accession>A0ACA9NW56</accession>